<reference evidence="3 4" key="1">
    <citation type="submission" date="2024-04" db="EMBL/GenBank/DDBJ databases">
        <title>Flavobacterium sp. DGU99 16S ribosomal RNA gene Genome sequencing and assembly.</title>
        <authorList>
            <person name="Park S."/>
        </authorList>
    </citation>
    <scope>NUCLEOTIDE SEQUENCE [LARGE SCALE GENOMIC DNA]</scope>
    <source>
        <strain evidence="3 4">DGU99</strain>
    </source>
</reference>
<dbReference type="Proteomes" id="UP001398556">
    <property type="component" value="Unassembled WGS sequence"/>
</dbReference>
<dbReference type="RefSeq" id="WP_341699732.1">
    <property type="nucleotide sequence ID" value="NZ_JBBYHU010000007.1"/>
</dbReference>
<gene>
    <name evidence="3" type="ORF">AAEO59_05490</name>
</gene>
<evidence type="ECO:0000256" key="1">
    <source>
        <dbReference type="SAM" id="SignalP"/>
    </source>
</evidence>
<feature type="signal peptide" evidence="1">
    <location>
        <begin position="1"/>
        <end position="23"/>
    </location>
</feature>
<evidence type="ECO:0000313" key="3">
    <source>
        <dbReference type="EMBL" id="MEL1240493.1"/>
    </source>
</evidence>
<comment type="caution">
    <text evidence="3">The sequence shown here is derived from an EMBL/GenBank/DDBJ whole genome shotgun (WGS) entry which is preliminary data.</text>
</comment>
<keyword evidence="4" id="KW-1185">Reference proteome</keyword>
<keyword evidence="1" id="KW-0732">Signal</keyword>
<dbReference type="InterPro" id="IPR024311">
    <property type="entry name" value="Lipocalin-like"/>
</dbReference>
<evidence type="ECO:0000313" key="4">
    <source>
        <dbReference type="Proteomes" id="UP001398556"/>
    </source>
</evidence>
<evidence type="ECO:0000259" key="2">
    <source>
        <dbReference type="Pfam" id="PF13648"/>
    </source>
</evidence>
<organism evidence="3 4">
    <name type="scientific">Flavobacterium flavipallidum</name>
    <dbReference type="NCBI Taxonomy" id="3139140"/>
    <lineage>
        <taxon>Bacteria</taxon>
        <taxon>Pseudomonadati</taxon>
        <taxon>Bacteroidota</taxon>
        <taxon>Flavobacteriia</taxon>
        <taxon>Flavobacteriales</taxon>
        <taxon>Flavobacteriaceae</taxon>
        <taxon>Flavobacterium</taxon>
    </lineage>
</organism>
<proteinExistence type="predicted"/>
<accession>A0ABU9HK44</accession>
<sequence>MKKVNFLYVLVLTFMMVFNLSCSDDNEDLSPATASIEGKWEYSKIIEGVDGIKYPEENYENTTGCPKDYVELKPGGAFFEGYYGDGCVLELDEATWVRDGAIVTVVYEGEAESYEIVKVINATLKVKYSYNSDSGHYVYWVTFTKA</sequence>
<protein>
    <submittedName>
        <fullName evidence="3">Lipocalin family protein</fullName>
    </submittedName>
</protein>
<feature type="domain" description="Lipocalin-like" evidence="2">
    <location>
        <begin position="36"/>
        <end position="125"/>
    </location>
</feature>
<dbReference type="EMBL" id="JBBYHU010000007">
    <property type="protein sequence ID" value="MEL1240493.1"/>
    <property type="molecule type" value="Genomic_DNA"/>
</dbReference>
<name>A0ABU9HK44_9FLAO</name>
<feature type="chain" id="PRO_5046002597" evidence="1">
    <location>
        <begin position="24"/>
        <end position="146"/>
    </location>
</feature>
<dbReference type="Pfam" id="PF13648">
    <property type="entry name" value="Lipocalin_4"/>
    <property type="match status" value="1"/>
</dbReference>